<dbReference type="InterPro" id="IPR041490">
    <property type="entry name" value="KstR2_TetR_C"/>
</dbReference>
<dbReference type="PANTHER" id="PTHR30055:SF226">
    <property type="entry name" value="HTH-TYPE TRANSCRIPTIONAL REGULATOR PKSA"/>
    <property type="match status" value="1"/>
</dbReference>
<dbReference type="InterPro" id="IPR009057">
    <property type="entry name" value="Homeodomain-like_sf"/>
</dbReference>
<keyword evidence="1 2" id="KW-0238">DNA-binding</keyword>
<name>A0A0P6VYN3_9BACI</name>
<evidence type="ECO:0000259" key="3">
    <source>
        <dbReference type="PROSITE" id="PS50977"/>
    </source>
</evidence>
<dbReference type="RefSeq" id="WP_060674336.1">
    <property type="nucleotide sequence ID" value="NZ_LIXZ01000021.1"/>
</dbReference>
<dbReference type="Proteomes" id="UP000050398">
    <property type="component" value="Unassembled WGS sequence"/>
</dbReference>
<dbReference type="PATRIC" id="fig|218284.4.peg.2034"/>
<dbReference type="AlphaFoldDB" id="A0A0P6VYN3"/>
<dbReference type="PROSITE" id="PS50977">
    <property type="entry name" value="HTH_TETR_2"/>
    <property type="match status" value="1"/>
</dbReference>
<dbReference type="eggNOG" id="COG1309">
    <property type="taxonomic scope" value="Bacteria"/>
</dbReference>
<evidence type="ECO:0000256" key="1">
    <source>
        <dbReference type="ARBA" id="ARBA00023125"/>
    </source>
</evidence>
<dbReference type="PRINTS" id="PR00455">
    <property type="entry name" value="HTHTETR"/>
</dbReference>
<accession>A0A0P6VYN3</accession>
<dbReference type="InterPro" id="IPR050109">
    <property type="entry name" value="HTH-type_TetR-like_transc_reg"/>
</dbReference>
<dbReference type="SUPFAM" id="SSF48498">
    <property type="entry name" value="Tetracyclin repressor-like, C-terminal domain"/>
    <property type="match status" value="1"/>
</dbReference>
<evidence type="ECO:0000313" key="5">
    <source>
        <dbReference type="Proteomes" id="UP000050398"/>
    </source>
</evidence>
<gene>
    <name evidence="4" type="ORF">AM506_19050</name>
</gene>
<dbReference type="InterPro" id="IPR036271">
    <property type="entry name" value="Tet_transcr_reg_TetR-rel_C_sf"/>
</dbReference>
<sequence>MNKKREVHASVKDERLVEKRRDQMIRGAVSLFKQKGFHRTTTREIAKAAGFSIGTLYEYIRTKEDVLYLVCDSIYEQVRLELEELDVGKGTLENLRLGIAHYFQVMDRMQDEVLVMYQEAKSLSKDALPYVLRKELEMVGMVEDLIKGCVDSGKLELNDDQIHMLAQNVFVQGQMWGFRRWALQKRYTLEEFINLQIELTFTGIIGFEKQGRTGGII</sequence>
<dbReference type="Pfam" id="PF00440">
    <property type="entry name" value="TetR_N"/>
    <property type="match status" value="1"/>
</dbReference>
<dbReference type="Gene3D" id="1.10.10.60">
    <property type="entry name" value="Homeodomain-like"/>
    <property type="match status" value="1"/>
</dbReference>
<dbReference type="SUPFAM" id="SSF46689">
    <property type="entry name" value="Homeodomain-like"/>
    <property type="match status" value="1"/>
</dbReference>
<dbReference type="PANTHER" id="PTHR30055">
    <property type="entry name" value="HTH-TYPE TRANSCRIPTIONAL REGULATOR RUTR"/>
    <property type="match status" value="1"/>
</dbReference>
<proteinExistence type="predicted"/>
<dbReference type="Gene3D" id="1.10.357.10">
    <property type="entry name" value="Tetracycline Repressor, domain 2"/>
    <property type="match status" value="1"/>
</dbReference>
<comment type="caution">
    <text evidence="4">The sequence shown here is derived from an EMBL/GenBank/DDBJ whole genome shotgun (WGS) entry which is preliminary data.</text>
</comment>
<dbReference type="GO" id="GO:0000976">
    <property type="term" value="F:transcription cis-regulatory region binding"/>
    <property type="evidence" value="ECO:0007669"/>
    <property type="project" value="TreeGrafter"/>
</dbReference>
<dbReference type="Pfam" id="PF17932">
    <property type="entry name" value="TetR_C_24"/>
    <property type="match status" value="1"/>
</dbReference>
<dbReference type="GO" id="GO:0003700">
    <property type="term" value="F:DNA-binding transcription factor activity"/>
    <property type="evidence" value="ECO:0007669"/>
    <property type="project" value="TreeGrafter"/>
</dbReference>
<evidence type="ECO:0000313" key="4">
    <source>
        <dbReference type="EMBL" id="KPL58028.1"/>
    </source>
</evidence>
<dbReference type="EMBL" id="LIXZ01000021">
    <property type="protein sequence ID" value="KPL58028.1"/>
    <property type="molecule type" value="Genomic_DNA"/>
</dbReference>
<feature type="DNA-binding region" description="H-T-H motif" evidence="2">
    <location>
        <begin position="41"/>
        <end position="60"/>
    </location>
</feature>
<dbReference type="InterPro" id="IPR001647">
    <property type="entry name" value="HTH_TetR"/>
</dbReference>
<evidence type="ECO:0000256" key="2">
    <source>
        <dbReference type="PROSITE-ProRule" id="PRU00335"/>
    </source>
</evidence>
<reference evidence="4 5" key="1">
    <citation type="submission" date="2015-08" db="EMBL/GenBank/DDBJ databases">
        <title>Draft Genome Sequence of Bacillus vietnamensis UCD-SED5.</title>
        <authorList>
            <person name="Lee R.D."/>
            <person name="Jospin G."/>
            <person name="Lang J.M."/>
            <person name="Coil D.A."/>
            <person name="Eisen J.A."/>
        </authorList>
    </citation>
    <scope>NUCLEOTIDE SEQUENCE [LARGE SCALE GENOMIC DNA]</scope>
    <source>
        <strain evidence="4 5">UCD-SED5</strain>
    </source>
</reference>
<organism evidence="4 5">
    <name type="scientific">Rossellomorea vietnamensis</name>
    <dbReference type="NCBI Taxonomy" id="218284"/>
    <lineage>
        <taxon>Bacteria</taxon>
        <taxon>Bacillati</taxon>
        <taxon>Bacillota</taxon>
        <taxon>Bacilli</taxon>
        <taxon>Bacillales</taxon>
        <taxon>Bacillaceae</taxon>
        <taxon>Rossellomorea</taxon>
    </lineage>
</organism>
<feature type="domain" description="HTH tetR-type" evidence="3">
    <location>
        <begin position="18"/>
        <end position="78"/>
    </location>
</feature>
<protein>
    <submittedName>
        <fullName evidence="4">TetR family transcriptional regulator</fullName>
    </submittedName>
</protein>